<name>G2QDG8_THET4</name>
<dbReference type="PRINTS" id="PR00723">
    <property type="entry name" value="SUBTILISIN"/>
</dbReference>
<dbReference type="InterPro" id="IPR036852">
    <property type="entry name" value="Peptidase_S8/S53_dom_sf"/>
</dbReference>
<dbReference type="InterPro" id="IPR000209">
    <property type="entry name" value="Peptidase_S8/S53_dom"/>
</dbReference>
<dbReference type="GO" id="GO:0004252">
    <property type="term" value="F:serine-type endopeptidase activity"/>
    <property type="evidence" value="ECO:0007669"/>
    <property type="project" value="UniProtKB-UniRule"/>
</dbReference>
<evidence type="ECO:0000256" key="3">
    <source>
        <dbReference type="ARBA" id="ARBA00022801"/>
    </source>
</evidence>
<dbReference type="SUPFAM" id="SSF52743">
    <property type="entry name" value="Subtilisin-like"/>
    <property type="match status" value="1"/>
</dbReference>
<evidence type="ECO:0000313" key="8">
    <source>
        <dbReference type="EMBL" id="AEO57480.1"/>
    </source>
</evidence>
<evidence type="ECO:0000256" key="4">
    <source>
        <dbReference type="ARBA" id="ARBA00022825"/>
    </source>
</evidence>
<dbReference type="EMBL" id="CP003004">
    <property type="protein sequence ID" value="AEO57480.1"/>
    <property type="molecule type" value="Genomic_DNA"/>
</dbReference>
<evidence type="ECO:0000256" key="5">
    <source>
        <dbReference type="PROSITE-ProRule" id="PRU01240"/>
    </source>
</evidence>
<dbReference type="GeneID" id="11507351"/>
<evidence type="ECO:0000259" key="7">
    <source>
        <dbReference type="Pfam" id="PF00082"/>
    </source>
</evidence>
<proteinExistence type="inferred from homology"/>
<feature type="compositionally biased region" description="Basic and acidic residues" evidence="6">
    <location>
        <begin position="77"/>
        <end position="87"/>
    </location>
</feature>
<dbReference type="Proteomes" id="UP000007322">
    <property type="component" value="Chromosome 3"/>
</dbReference>
<dbReference type="PROSITE" id="PS51892">
    <property type="entry name" value="SUBTILASE"/>
    <property type="match status" value="1"/>
</dbReference>
<dbReference type="KEGG" id="mtm:MYCTH_2303695"/>
<comment type="similarity">
    <text evidence="1 5">Belongs to the peptidase S8 family.</text>
</comment>
<evidence type="ECO:0000256" key="6">
    <source>
        <dbReference type="SAM" id="MobiDB-lite"/>
    </source>
</evidence>
<protein>
    <recommendedName>
        <fullName evidence="7">Peptidase S8/S53 domain-containing protein</fullName>
    </recommendedName>
</protein>
<dbReference type="OrthoDB" id="4589541at2759"/>
<evidence type="ECO:0000313" key="9">
    <source>
        <dbReference type="Proteomes" id="UP000007322"/>
    </source>
</evidence>
<dbReference type="InterPro" id="IPR050131">
    <property type="entry name" value="Peptidase_S8_subtilisin-like"/>
</dbReference>
<feature type="region of interest" description="Disordered" evidence="6">
    <location>
        <begin position="45"/>
        <end position="171"/>
    </location>
</feature>
<feature type="compositionally biased region" description="Polar residues" evidence="6">
    <location>
        <begin position="48"/>
        <end position="66"/>
    </location>
</feature>
<keyword evidence="9" id="KW-1185">Reference proteome</keyword>
<reference evidence="8 9" key="1">
    <citation type="journal article" date="2011" name="Nat. Biotechnol.">
        <title>Comparative genomic analysis of the thermophilic biomass-degrading fungi Myceliophthora thermophila and Thielavia terrestris.</title>
        <authorList>
            <person name="Berka R.M."/>
            <person name="Grigoriev I.V."/>
            <person name="Otillar R."/>
            <person name="Salamov A."/>
            <person name="Grimwood J."/>
            <person name="Reid I."/>
            <person name="Ishmael N."/>
            <person name="John T."/>
            <person name="Darmond C."/>
            <person name="Moisan M.-C."/>
            <person name="Henrissat B."/>
            <person name="Coutinho P.M."/>
            <person name="Lombard V."/>
            <person name="Natvig D.O."/>
            <person name="Lindquist E."/>
            <person name="Schmutz J."/>
            <person name="Lucas S."/>
            <person name="Harris P."/>
            <person name="Powlowski J."/>
            <person name="Bellemare A."/>
            <person name="Taylor D."/>
            <person name="Butler G."/>
            <person name="de Vries R.P."/>
            <person name="Allijn I.E."/>
            <person name="van den Brink J."/>
            <person name="Ushinsky S."/>
            <person name="Storms R."/>
            <person name="Powell A.J."/>
            <person name="Paulsen I.T."/>
            <person name="Elbourne L.D.H."/>
            <person name="Baker S.E."/>
            <person name="Magnuson J."/>
            <person name="LaBoissiere S."/>
            <person name="Clutterbuck A.J."/>
            <person name="Martinez D."/>
            <person name="Wogulis M."/>
            <person name="de Leon A.L."/>
            <person name="Rey M.W."/>
            <person name="Tsang A."/>
        </authorList>
    </citation>
    <scope>NUCLEOTIDE SEQUENCE [LARGE SCALE GENOMIC DNA]</scope>
    <source>
        <strain evidence="9">ATCC 42464 / BCRC 31852 / DSM 1799</strain>
    </source>
</reference>
<dbReference type="HOGENOM" id="CLU_498925_0_0_1"/>
<dbReference type="AlphaFoldDB" id="G2QDG8"/>
<feature type="active site" description="Charge relay system" evidence="5">
    <location>
        <position position="446"/>
    </location>
</feature>
<evidence type="ECO:0000256" key="1">
    <source>
        <dbReference type="ARBA" id="ARBA00011073"/>
    </source>
</evidence>
<gene>
    <name evidence="8" type="ORF">MYCTH_2303695</name>
</gene>
<accession>G2QDG8</accession>
<dbReference type="PROSITE" id="PS00138">
    <property type="entry name" value="SUBTILASE_SER"/>
    <property type="match status" value="1"/>
</dbReference>
<dbReference type="STRING" id="573729.G2QDG8"/>
<dbReference type="CDD" id="cd00306">
    <property type="entry name" value="Peptidases_S8_S53"/>
    <property type="match status" value="1"/>
</dbReference>
<dbReference type="Gene3D" id="3.40.50.200">
    <property type="entry name" value="Peptidase S8/S53 domain"/>
    <property type="match status" value="1"/>
</dbReference>
<dbReference type="VEuPathDB" id="FungiDB:MYCTH_2303695"/>
<dbReference type="RefSeq" id="XP_003662725.1">
    <property type="nucleotide sequence ID" value="XM_003662677.1"/>
</dbReference>
<dbReference type="InterPro" id="IPR015500">
    <property type="entry name" value="Peptidase_S8_subtilisin-rel"/>
</dbReference>
<feature type="domain" description="Peptidase S8/S53" evidence="7">
    <location>
        <begin position="209"/>
        <end position="464"/>
    </location>
</feature>
<evidence type="ECO:0000256" key="2">
    <source>
        <dbReference type="ARBA" id="ARBA00022670"/>
    </source>
</evidence>
<dbReference type="eggNOG" id="ENOG502SQD0">
    <property type="taxonomic scope" value="Eukaryota"/>
</dbReference>
<dbReference type="InterPro" id="IPR023828">
    <property type="entry name" value="Peptidase_S8_Ser-AS"/>
</dbReference>
<keyword evidence="3 5" id="KW-0378">Hydrolase</keyword>
<dbReference type="PANTHER" id="PTHR43806:SF11">
    <property type="entry name" value="CEREVISIN-RELATED"/>
    <property type="match status" value="1"/>
</dbReference>
<dbReference type="InParanoid" id="G2QDG8"/>
<feature type="compositionally biased region" description="Basic and acidic residues" evidence="6">
    <location>
        <begin position="111"/>
        <end position="122"/>
    </location>
</feature>
<dbReference type="Pfam" id="PF00082">
    <property type="entry name" value="Peptidase_S8"/>
    <property type="match status" value="1"/>
</dbReference>
<feature type="active site" description="Charge relay system" evidence="5">
    <location>
        <position position="217"/>
    </location>
</feature>
<organism evidence="8 9">
    <name type="scientific">Thermothelomyces thermophilus (strain ATCC 42464 / BCRC 31852 / DSM 1799)</name>
    <name type="common">Sporotrichum thermophile</name>
    <dbReference type="NCBI Taxonomy" id="573729"/>
    <lineage>
        <taxon>Eukaryota</taxon>
        <taxon>Fungi</taxon>
        <taxon>Dikarya</taxon>
        <taxon>Ascomycota</taxon>
        <taxon>Pezizomycotina</taxon>
        <taxon>Sordariomycetes</taxon>
        <taxon>Sordariomycetidae</taxon>
        <taxon>Sordariales</taxon>
        <taxon>Chaetomiaceae</taxon>
        <taxon>Thermothelomyces</taxon>
    </lineage>
</organism>
<dbReference type="GO" id="GO:0006508">
    <property type="term" value="P:proteolysis"/>
    <property type="evidence" value="ECO:0007669"/>
    <property type="project" value="UniProtKB-KW"/>
</dbReference>
<keyword evidence="2 5" id="KW-0645">Protease</keyword>
<keyword evidence="4 5" id="KW-0720">Serine protease</keyword>
<feature type="active site" description="Charge relay system" evidence="5">
    <location>
        <position position="257"/>
    </location>
</feature>
<dbReference type="PANTHER" id="PTHR43806">
    <property type="entry name" value="PEPTIDASE S8"/>
    <property type="match status" value="1"/>
</dbReference>
<sequence length="546" mass="58183">MLQIRKAQTVPIPVGRSERRQIEALPTFAPGTLIFLNHDPASEGRLSASATSLVVQETRARSSSTGRALPESASLREPYDKEHRESRSSPPTKSSDRDLASESTPSEDTLGEQRSKTLEESGPKPVLVNARKQDTEELGSGVDNPILIPSGVNPGPPKESEPKSSVVNKGSISDATQQLVDDTSVDIWFGDIEKINEEILEPYRRQACKRVKVGILDTGIDMKNTAFHKAEVRQRIKKRVDFCDPNGKGTGRDKCGHGTHCAALINRIAPAADIYVGRVAIDFDSGVDENVVAKAITIALGSRGPGDASNNWDVDILSLSLGFQHYSEAIDTALRTSTRKGKIVLAAASNNGTLRAMAYPAWDPDVIPINSANARGRPSDFNPPAVPGRTLTILGENVPSAWITTTPTATTTASTTDMSGPDDAGAPEAAAAAVDLAATRRMSGTSVATPIAAGLVALLFEFAMVEVPNDPVTQATLNDVLPNIKRQTGLNALLMGKAARTGDFHNIVPMNLLNPNLTLGENAAVIKGVLARWFGFRRPIKGTDGV</sequence>